<evidence type="ECO:0000256" key="1">
    <source>
        <dbReference type="SAM" id="MobiDB-lite"/>
    </source>
</evidence>
<reference evidence="2 3" key="1">
    <citation type="submission" date="2020-03" db="EMBL/GenBank/DDBJ databases">
        <title>Draft genome of Streptomyces sp. ventii, isolated from the Axial Seamount in the Pacific Ocean, and resequencing of the two type strains Streptomyces lonarensis strain NCL 716 and Streptomyces bohaiensis strain 11A07.</title>
        <authorList>
            <person name="Loughran R.M."/>
            <person name="Pfannmuller K.M."/>
            <person name="Wasson B.J."/>
            <person name="Deadmond M.C."/>
            <person name="Paddock B.E."/>
            <person name="Koyack M.J."/>
            <person name="Gallegos D.A."/>
            <person name="Mitchell E.A."/>
            <person name="Ushijima B."/>
            <person name="Saw J.H."/>
            <person name="Mcphail K.L."/>
            <person name="Videau P."/>
        </authorList>
    </citation>
    <scope>NUCLEOTIDE SEQUENCE [LARGE SCALE GENOMIC DNA]</scope>
    <source>
        <strain evidence="2 3">11A07</strain>
    </source>
</reference>
<dbReference type="SUPFAM" id="SSF51126">
    <property type="entry name" value="Pectin lyase-like"/>
    <property type="match status" value="1"/>
</dbReference>
<dbReference type="Gene3D" id="2.160.20.10">
    <property type="entry name" value="Single-stranded right-handed beta-helix, Pectin lyase-like"/>
    <property type="match status" value="1"/>
</dbReference>
<dbReference type="InterPro" id="IPR012334">
    <property type="entry name" value="Pectin_lyas_fold"/>
</dbReference>
<comment type="caution">
    <text evidence="2">The sequence shown here is derived from an EMBL/GenBank/DDBJ whole genome shotgun (WGS) entry which is preliminary data.</text>
</comment>
<evidence type="ECO:0008006" key="4">
    <source>
        <dbReference type="Google" id="ProtNLM"/>
    </source>
</evidence>
<dbReference type="Proteomes" id="UP000727056">
    <property type="component" value="Unassembled WGS sequence"/>
</dbReference>
<keyword evidence="3" id="KW-1185">Reference proteome</keyword>
<name>A0ABX1CF97_9ACTN</name>
<organism evidence="2 3">
    <name type="scientific">Streptomyces bohaiensis</name>
    <dbReference type="NCBI Taxonomy" id="1431344"/>
    <lineage>
        <taxon>Bacteria</taxon>
        <taxon>Bacillati</taxon>
        <taxon>Actinomycetota</taxon>
        <taxon>Actinomycetes</taxon>
        <taxon>Kitasatosporales</taxon>
        <taxon>Streptomycetaceae</taxon>
        <taxon>Streptomyces</taxon>
    </lineage>
</organism>
<accession>A0ABX1CF97</accession>
<evidence type="ECO:0000313" key="2">
    <source>
        <dbReference type="EMBL" id="NJQ15894.1"/>
    </source>
</evidence>
<dbReference type="InterPro" id="IPR011050">
    <property type="entry name" value="Pectin_lyase_fold/virulence"/>
</dbReference>
<evidence type="ECO:0000313" key="3">
    <source>
        <dbReference type="Proteomes" id="UP000727056"/>
    </source>
</evidence>
<protein>
    <recommendedName>
        <fullName evidence="4">DUF1565 domain-containing protein</fullName>
    </recommendedName>
</protein>
<dbReference type="RefSeq" id="WP_168088647.1">
    <property type="nucleotide sequence ID" value="NZ_JAAVJC010000102.1"/>
</dbReference>
<feature type="region of interest" description="Disordered" evidence="1">
    <location>
        <begin position="212"/>
        <end position="251"/>
    </location>
</feature>
<gene>
    <name evidence="2" type="ORF">HCN52_13265</name>
</gene>
<proteinExistence type="predicted"/>
<dbReference type="EMBL" id="JAAVJC010000102">
    <property type="protein sequence ID" value="NJQ15894.1"/>
    <property type="molecule type" value="Genomic_DNA"/>
</dbReference>
<sequence length="251" mass="25406">MAASGLVGALLALLAGCGALSPRTDDARPGPPGQRAVITVPGDAPTIQRAVDAAVPGDLVLVGPGLYRESVVVTTPRIVVRGADRNRVVIDGEGERATGVTVTAPEVAVENLTVRGHRARGVAFRGTPERPLAGYRVSYLTAHDNGEHGLSARHARRGTVEHALFAGFSGAGVHIEHCHACRTVVRESVVSTGGEPVVLVAADGVAVESAATPEPAPVDLGLTGQPVLPGDPSAAPRPAVTAPMLSDGAPA</sequence>